<dbReference type="OrthoDB" id="10384395at2759"/>
<name>Q5KDB4_CRYD1</name>
<dbReference type="KEGG" id="cne:CNG04640"/>
<accession>Q5KDB4</accession>
<proteinExistence type="predicted"/>
<keyword evidence="3" id="KW-1185">Reference proteome</keyword>
<evidence type="ECO:0000313" key="3">
    <source>
        <dbReference type="Proteomes" id="UP000002149"/>
    </source>
</evidence>
<dbReference type="EMBL" id="AE017347">
    <property type="protein sequence ID" value="AAW44835.1"/>
    <property type="molecule type" value="Genomic_DNA"/>
</dbReference>
<sequence length="477" mass="54054">MPLDNGTSTFADIDRPVNSAVPSKAFYFQRSMDLQYHALRIASWDPYFEEYLQALVEHVYIQYLPYNNFLSQDRDIWRIANTDYSFWFSTFDLGHLRTRDPESGKLSTFFNIPMHLAVIGHMGEETSYKPSSAVGVRVPDGALVAYSVHKKSEFPTSSPSPTSTPTAPNFDRLHLSPFFPQMAKMDDEDFLLTVVTPLILEIKAEDHPLTEGWIQLCGYSLSSFQACRCRWGLFQRGGMFGRLMVLGEVNEEGIAIEYRDPTRDSKDDGDDDEPPKVLKNVDEFELFLKSPRGTGTLPHRLFTNSTLSADGDLDPIGVKVAHATIQMGIDLIKTLPIDRPLGRLPDPPDSDLLSSINVCLRDMINNDETNQHLVHPFQHLSFQNEAASATIQEEAVDKTDMEKEDSSDCCESYESDSYMSIDEEESEQEWWTMGRVEKDLLKEKGDKAYVEAMCKVLRDKGTPFFLLSPSQFDKLSS</sequence>
<feature type="compositionally biased region" description="Basic and acidic residues" evidence="1">
    <location>
        <begin position="257"/>
        <end position="266"/>
    </location>
</feature>
<reference evidence="2 3" key="2">
    <citation type="journal article" date="2005" name="Science">
        <title>The genome of the basidiomycetous yeast and human pathogen Cryptococcus neoformans.</title>
        <authorList>
            <person name="Loftus B.J."/>
            <person name="Fung E."/>
            <person name="Roncaglia P."/>
            <person name="Rowley D."/>
            <person name="Amedeo P."/>
            <person name="Bruno D."/>
            <person name="Vamathevan J."/>
            <person name="Miranda M."/>
            <person name="Anderson I.J."/>
            <person name="Fraser J.A."/>
            <person name="Allen J.E."/>
            <person name="Bosdet I.E."/>
            <person name="Brent M.R."/>
            <person name="Chiu R."/>
            <person name="Doering T.L."/>
            <person name="Donlin M.J."/>
            <person name="D'Souza C.A."/>
            <person name="Fox D.S."/>
            <person name="Grinberg V."/>
            <person name="Fu J."/>
            <person name="Fukushima M."/>
            <person name="Haas B.J."/>
            <person name="Huang J.C."/>
            <person name="Janbon G."/>
            <person name="Jones S.J."/>
            <person name="Koo H.L."/>
            <person name="Krzywinski M.I."/>
            <person name="Kwon-Chung J.K."/>
            <person name="Lengeler K.B."/>
            <person name="Maiti R."/>
            <person name="Marra M.A."/>
            <person name="Marra R.E."/>
            <person name="Mathewson C.A."/>
            <person name="Mitchell T.G."/>
            <person name="Pertea M."/>
            <person name="Riggs F.R."/>
            <person name="Salzberg S.L."/>
            <person name="Schein J.E."/>
            <person name="Shvartsbeyn A."/>
            <person name="Shin H."/>
            <person name="Shumway M."/>
            <person name="Specht C.A."/>
            <person name="Suh B.B."/>
            <person name="Tenney A."/>
            <person name="Utterback T.R."/>
            <person name="Wickes B.L."/>
            <person name="Wortman J.R."/>
            <person name="Wye N.H."/>
            <person name="Kronstad J.W."/>
            <person name="Lodge J.K."/>
            <person name="Heitman J."/>
            <person name="Davis R.W."/>
            <person name="Fraser C.M."/>
            <person name="Hyman R.W."/>
        </authorList>
    </citation>
    <scope>NUCLEOTIDE SEQUENCE [LARGE SCALE GENOMIC DNA]</scope>
    <source>
        <strain evidence="2">JEC21</strain>
        <strain evidence="3">JEC21 / ATCC MYA-565</strain>
    </source>
</reference>
<dbReference type="RefSeq" id="XP_024513273.1">
    <property type="nucleotide sequence ID" value="XM_024657608.1"/>
</dbReference>
<dbReference type="VEuPathDB" id="FungiDB:CNG04640"/>
<protein>
    <submittedName>
        <fullName evidence="2">Expressed protein</fullName>
    </submittedName>
</protein>
<dbReference type="PaxDb" id="214684-Q5KDB4"/>
<reference evidence="2" key="1">
    <citation type="submission" date="2004-05" db="EMBL/GenBank/DDBJ databases">
        <authorList>
            <person name="Loftus B."/>
            <person name="Amedeo P."/>
            <person name="Roncaglia P."/>
            <person name="Vamathevan J."/>
            <person name="Utterback T."/>
            <person name="Van Aken S."/>
            <person name="Fraser C."/>
        </authorList>
    </citation>
    <scope>NUCLEOTIDE SEQUENCE</scope>
    <source>
        <strain evidence="2">JEC21</strain>
    </source>
</reference>
<accession>Q55Q55</accession>
<dbReference type="GeneID" id="3258927"/>
<dbReference type="EMBL" id="AE017347">
    <property type="protein sequence ID" value="ALO69323.1"/>
    <property type="molecule type" value="Genomic_DNA"/>
</dbReference>
<dbReference type="HOGENOM" id="CLU_030735_0_0_1"/>
<organism evidence="2 3">
    <name type="scientific">Cryptococcus deneoformans (strain JEC21 / ATCC MYA-565)</name>
    <name type="common">Cryptococcus neoformans var. neoformans serotype D</name>
    <dbReference type="NCBI Taxonomy" id="214684"/>
    <lineage>
        <taxon>Eukaryota</taxon>
        <taxon>Fungi</taxon>
        <taxon>Dikarya</taxon>
        <taxon>Basidiomycota</taxon>
        <taxon>Agaricomycotina</taxon>
        <taxon>Tremellomycetes</taxon>
        <taxon>Tremellales</taxon>
        <taxon>Cryptococcaceae</taxon>
        <taxon>Cryptococcus</taxon>
        <taxon>Cryptococcus neoformans species complex</taxon>
    </lineage>
</organism>
<reference evidence="2" key="3">
    <citation type="submission" date="2015-11" db="EMBL/GenBank/DDBJ databases">
        <authorList>
            <person name="Janbon G."/>
            <person name="Paulet D."/>
            <person name="Chon C.C."/>
            <person name="Mornico D."/>
        </authorList>
    </citation>
    <scope>NUCLEOTIDE SEQUENCE</scope>
    <source>
        <strain evidence="2">JEC21</strain>
    </source>
</reference>
<dbReference type="RefSeq" id="XP_572142.1">
    <property type="nucleotide sequence ID" value="XM_572142.1"/>
</dbReference>
<evidence type="ECO:0000313" key="2">
    <source>
        <dbReference type="EMBL" id="AAW44835.1"/>
    </source>
</evidence>
<dbReference type="AlphaFoldDB" id="Q5KDB4"/>
<evidence type="ECO:0000256" key="1">
    <source>
        <dbReference type="SAM" id="MobiDB-lite"/>
    </source>
</evidence>
<dbReference type="Proteomes" id="UP000002149">
    <property type="component" value="Chromosome 7"/>
</dbReference>
<gene>
    <name evidence="2" type="ordered locus">CNG04640</name>
</gene>
<feature type="region of interest" description="Disordered" evidence="1">
    <location>
        <begin position="257"/>
        <end position="277"/>
    </location>
</feature>